<dbReference type="GeneID" id="81390812"/>
<dbReference type="RefSeq" id="XP_056516494.1">
    <property type="nucleotide sequence ID" value="XM_056651644.1"/>
</dbReference>
<feature type="compositionally biased region" description="Low complexity" evidence="1">
    <location>
        <begin position="77"/>
        <end position="89"/>
    </location>
</feature>
<evidence type="ECO:0000259" key="2">
    <source>
        <dbReference type="Pfam" id="PF22980"/>
    </source>
</evidence>
<feature type="compositionally biased region" description="Basic residues" evidence="1">
    <location>
        <begin position="90"/>
        <end position="102"/>
    </location>
</feature>
<dbReference type="InterPro" id="IPR054505">
    <property type="entry name" value="Myb_DNA-bind_8"/>
</dbReference>
<reference evidence="3" key="1">
    <citation type="submission" date="2022-11" db="EMBL/GenBank/DDBJ databases">
        <authorList>
            <person name="Petersen C."/>
        </authorList>
    </citation>
    <scope>NUCLEOTIDE SEQUENCE</scope>
    <source>
        <strain evidence="3">IBT 34128</strain>
    </source>
</reference>
<feature type="region of interest" description="Disordered" evidence="1">
    <location>
        <begin position="72"/>
        <end position="126"/>
    </location>
</feature>
<keyword evidence="4" id="KW-1185">Reference proteome</keyword>
<dbReference type="OrthoDB" id="5421770at2759"/>
<evidence type="ECO:0000313" key="4">
    <source>
        <dbReference type="Proteomes" id="UP001141434"/>
    </source>
</evidence>
<protein>
    <recommendedName>
        <fullName evidence="2">Myb-like DNA-binding domain-containing protein</fullName>
    </recommendedName>
</protein>
<dbReference type="Proteomes" id="UP001141434">
    <property type="component" value="Unassembled WGS sequence"/>
</dbReference>
<feature type="compositionally biased region" description="Polar residues" evidence="1">
    <location>
        <begin position="117"/>
        <end position="126"/>
    </location>
</feature>
<evidence type="ECO:0000313" key="3">
    <source>
        <dbReference type="EMBL" id="KAJ5115303.1"/>
    </source>
</evidence>
<dbReference type="EMBL" id="JAPMSZ010000001">
    <property type="protein sequence ID" value="KAJ5115303.1"/>
    <property type="molecule type" value="Genomic_DNA"/>
</dbReference>
<evidence type="ECO:0000256" key="1">
    <source>
        <dbReference type="SAM" id="MobiDB-lite"/>
    </source>
</evidence>
<accession>A0A9W9KRN0</accession>
<name>A0A9W9KRN0_9EURO</name>
<feature type="domain" description="Myb-like DNA-binding" evidence="2">
    <location>
        <begin position="18"/>
        <end position="65"/>
    </location>
</feature>
<dbReference type="AlphaFoldDB" id="A0A9W9KRN0"/>
<gene>
    <name evidence="3" type="ORF">NUU61_001062</name>
</gene>
<sequence>MAPVSPDHELSDGERHADNEFLALCLKCVRAGDKKVDLIELAEALGYSNVKSAGNRWGAMKKKYNLQLDGTTVPSLTTTSQSPSKVTKTPPKKRAHPVKRAKRALETDEEDDDKENTSNQEMPSDA</sequence>
<proteinExistence type="predicted"/>
<reference evidence="3" key="2">
    <citation type="journal article" date="2023" name="IMA Fungus">
        <title>Comparative genomic study of the Penicillium genus elucidates a diverse pangenome and 15 lateral gene transfer events.</title>
        <authorList>
            <person name="Petersen C."/>
            <person name="Sorensen T."/>
            <person name="Nielsen M.R."/>
            <person name="Sondergaard T.E."/>
            <person name="Sorensen J.L."/>
            <person name="Fitzpatrick D.A."/>
            <person name="Frisvad J.C."/>
            <person name="Nielsen K.L."/>
        </authorList>
    </citation>
    <scope>NUCLEOTIDE SEQUENCE</scope>
    <source>
        <strain evidence="3">IBT 34128</strain>
    </source>
</reference>
<organism evidence="3 4">
    <name type="scientific">Penicillium alfredii</name>
    <dbReference type="NCBI Taxonomy" id="1506179"/>
    <lineage>
        <taxon>Eukaryota</taxon>
        <taxon>Fungi</taxon>
        <taxon>Dikarya</taxon>
        <taxon>Ascomycota</taxon>
        <taxon>Pezizomycotina</taxon>
        <taxon>Eurotiomycetes</taxon>
        <taxon>Eurotiomycetidae</taxon>
        <taxon>Eurotiales</taxon>
        <taxon>Aspergillaceae</taxon>
        <taxon>Penicillium</taxon>
    </lineage>
</organism>
<comment type="caution">
    <text evidence="3">The sequence shown here is derived from an EMBL/GenBank/DDBJ whole genome shotgun (WGS) entry which is preliminary data.</text>
</comment>
<dbReference type="Pfam" id="PF22980">
    <property type="entry name" value="Myb_DNA-bind_8"/>
    <property type="match status" value="1"/>
</dbReference>